<keyword evidence="10" id="KW-0997">Cell inner membrane</keyword>
<keyword evidence="2 10" id="KW-0813">Transport</keyword>
<feature type="transmembrane region" description="Helical" evidence="10">
    <location>
        <begin position="113"/>
        <end position="134"/>
    </location>
</feature>
<dbReference type="Gene3D" id="6.10.140.1330">
    <property type="match status" value="1"/>
</dbReference>
<evidence type="ECO:0000256" key="3">
    <source>
        <dbReference type="ARBA" id="ARBA00022475"/>
    </source>
</evidence>
<feature type="transmembrane region" description="Helical" evidence="10">
    <location>
        <begin position="312"/>
        <end position="337"/>
    </location>
</feature>
<dbReference type="InterPro" id="IPR006153">
    <property type="entry name" value="Cation/H_exchanger_TM"/>
</dbReference>
<dbReference type="NCBIfam" id="TIGR00831">
    <property type="entry name" value="a_cpa1"/>
    <property type="match status" value="1"/>
</dbReference>
<keyword evidence="9 10" id="KW-0739">Sodium transport</keyword>
<feature type="transmembrane region" description="Helical" evidence="10">
    <location>
        <begin position="271"/>
        <end position="292"/>
    </location>
</feature>
<feature type="domain" description="Cation/H+ exchanger transmembrane" evidence="11">
    <location>
        <begin position="14"/>
        <end position="420"/>
    </location>
</feature>
<dbReference type="EMBL" id="CP017315">
    <property type="protein sequence ID" value="AQS41071.1"/>
    <property type="molecule type" value="Genomic_DNA"/>
</dbReference>
<feature type="transmembrane region" description="Helical" evidence="10">
    <location>
        <begin position="358"/>
        <end position="383"/>
    </location>
</feature>
<feature type="transmembrane region" description="Helical" evidence="10">
    <location>
        <begin position="395"/>
        <end position="419"/>
    </location>
</feature>
<feature type="transmembrane region" description="Helical" evidence="10">
    <location>
        <begin position="6"/>
        <end position="24"/>
    </location>
</feature>
<dbReference type="GO" id="GO:0015386">
    <property type="term" value="F:potassium:proton antiporter activity"/>
    <property type="evidence" value="ECO:0007669"/>
    <property type="project" value="TreeGrafter"/>
</dbReference>
<keyword evidence="7 10" id="KW-0406">Ion transport</keyword>
<dbReference type="GO" id="GO:0098719">
    <property type="term" value="P:sodium ion import across plasma membrane"/>
    <property type="evidence" value="ECO:0007669"/>
    <property type="project" value="TreeGrafter"/>
</dbReference>
<evidence type="ECO:0000256" key="5">
    <source>
        <dbReference type="ARBA" id="ARBA00022989"/>
    </source>
</evidence>
<organism evidence="12 13">
    <name type="scientific">Candidatus Tokpelaia hoelldobleri</name>
    <dbReference type="NCBI Taxonomy" id="1902579"/>
    <lineage>
        <taxon>Bacteria</taxon>
        <taxon>Pseudomonadati</taxon>
        <taxon>Pseudomonadota</taxon>
        <taxon>Alphaproteobacteria</taxon>
        <taxon>Hyphomicrobiales</taxon>
        <taxon>Candidatus Tokpelaia</taxon>
    </lineage>
</organism>
<comment type="similarity">
    <text evidence="10">Belongs to the monovalent cation:proton antiporter 1 (CPA1) transporter (TC 2.A.36) family.</text>
</comment>
<dbReference type="GO" id="GO:0051453">
    <property type="term" value="P:regulation of intracellular pH"/>
    <property type="evidence" value="ECO:0007669"/>
    <property type="project" value="TreeGrafter"/>
</dbReference>
<gene>
    <name evidence="12" type="ORF">BHV28_03560</name>
</gene>
<evidence type="ECO:0000256" key="10">
    <source>
        <dbReference type="RuleBase" id="RU366002"/>
    </source>
</evidence>
<protein>
    <submittedName>
        <fullName evidence="12">Na/H antiporter</fullName>
    </submittedName>
</protein>
<dbReference type="Pfam" id="PF00999">
    <property type="entry name" value="Na_H_Exchanger"/>
    <property type="match status" value="1"/>
</dbReference>
<evidence type="ECO:0000259" key="11">
    <source>
        <dbReference type="Pfam" id="PF00999"/>
    </source>
</evidence>
<keyword evidence="4 10" id="KW-0812">Transmembrane</keyword>
<dbReference type="InterPro" id="IPR018422">
    <property type="entry name" value="Cation/H_exchanger_CPA1"/>
</dbReference>
<keyword evidence="8 10" id="KW-0472">Membrane</keyword>
<feature type="transmembrane region" description="Helical" evidence="10">
    <location>
        <begin position="155"/>
        <end position="177"/>
    </location>
</feature>
<dbReference type="GO" id="GO:0005886">
    <property type="term" value="C:plasma membrane"/>
    <property type="evidence" value="ECO:0007669"/>
    <property type="project" value="UniProtKB-SubCell"/>
</dbReference>
<reference evidence="12 13" key="1">
    <citation type="journal article" date="2010" name="Science">
        <title>Genomic comparison of the ants Camponotus floridanus and Harpegnathos saltator.</title>
        <authorList>
            <person name="Bonasio R."/>
            <person name="Zhang G."/>
            <person name="Ye C."/>
            <person name="Mutti N.S."/>
            <person name="Fang X."/>
            <person name="Qin N."/>
            <person name="Donahue G."/>
            <person name="Yang P."/>
            <person name="Li Q."/>
            <person name="Li C."/>
            <person name="Zhang P."/>
            <person name="Huang Z."/>
            <person name="Berger S.L."/>
            <person name="Reinberg D."/>
            <person name="Wang J."/>
            <person name="Liebig J."/>
        </authorList>
    </citation>
    <scope>NUCLEOTIDE SEQUENCE [LARGE SCALE GENOMIC DNA]</scope>
    <source>
        <strain evidence="12 13">Hsal</strain>
    </source>
</reference>
<keyword evidence="5 10" id="KW-1133">Transmembrane helix</keyword>
<evidence type="ECO:0000256" key="2">
    <source>
        <dbReference type="ARBA" id="ARBA00022448"/>
    </source>
</evidence>
<comment type="subcellular location">
    <subcellularLocation>
        <location evidence="10">Cell inner membrane</location>
        <topology evidence="10">Multi-pass membrane protein</topology>
    </subcellularLocation>
    <subcellularLocation>
        <location evidence="1">Cell membrane</location>
        <topology evidence="1">Multi-pass membrane protein</topology>
    </subcellularLocation>
</comment>
<dbReference type="STRING" id="1902579.BHV28_03560"/>
<dbReference type="InterPro" id="IPR004705">
    <property type="entry name" value="Cation/H_exchanger_CPA1_bac"/>
</dbReference>
<keyword evidence="13" id="KW-1185">Reference proteome</keyword>
<keyword evidence="3" id="KW-1003">Cell membrane</keyword>
<evidence type="ECO:0000313" key="12">
    <source>
        <dbReference type="EMBL" id="AQS41071.1"/>
    </source>
</evidence>
<keyword evidence="6 10" id="KW-0915">Sodium</keyword>
<comment type="caution">
    <text evidence="10">Lacks conserved residue(s) required for the propagation of feature annotation.</text>
</comment>
<dbReference type="GO" id="GO:0015385">
    <property type="term" value="F:sodium:proton antiporter activity"/>
    <property type="evidence" value="ECO:0007669"/>
    <property type="project" value="InterPro"/>
</dbReference>
<dbReference type="AlphaFoldDB" id="A0A1U9JT75"/>
<comment type="function">
    <text evidence="10">Na(+)/H(+) antiporter that extrudes sodium in exchange for external protons.</text>
</comment>
<feature type="transmembrane region" description="Helical" evidence="10">
    <location>
        <begin position="183"/>
        <end position="205"/>
    </location>
</feature>
<dbReference type="KEGG" id="thd:BHV28_03560"/>
<feature type="transmembrane region" description="Helical" evidence="10">
    <location>
        <begin position="84"/>
        <end position="107"/>
    </location>
</feature>
<reference evidence="12 13" key="2">
    <citation type="journal article" date="2016" name="Sci. Rep.">
        <title>The genome of Rhizobiales bacteria in predatory ants reveals urease gene functions but no genes for nitrogen fixation.</title>
        <authorList>
            <person name="Neuvonen M.M."/>
            <person name="Tamarit D."/>
            <person name="Naslund K."/>
            <person name="Liebig J."/>
            <person name="Feldhaar H."/>
            <person name="Moran N.A."/>
            <person name="Guy L."/>
            <person name="Andersson S.G."/>
        </authorList>
    </citation>
    <scope>NUCLEOTIDE SEQUENCE [LARGE SCALE GENOMIC DNA]</scope>
    <source>
        <strain evidence="12 13">Hsal</strain>
    </source>
</reference>
<dbReference type="PANTHER" id="PTHR10110:SF86">
    <property type="entry name" value="SODIUM_HYDROGEN EXCHANGER 7"/>
    <property type="match status" value="1"/>
</dbReference>
<evidence type="ECO:0000256" key="1">
    <source>
        <dbReference type="ARBA" id="ARBA00004651"/>
    </source>
</evidence>
<dbReference type="Proteomes" id="UP000188912">
    <property type="component" value="Chromosome"/>
</dbReference>
<accession>A0A1U9JT75</accession>
<evidence type="ECO:0000256" key="8">
    <source>
        <dbReference type="ARBA" id="ARBA00023136"/>
    </source>
</evidence>
<sequence>MATVTIILVLLVAVVISQAVMHILPVPIPSPLIQIAIGALLPIITGSVITLEPDIFFFLFLPPLLFLDGWRIPKEGLARDKWTILELALGLVVFTIIGVGFFIHWLIPAMPLAVAFALAAIMSPTDPVAVSAITKRIPMPKRLLHILEGEALLNDASGLVSMRVAVAAVVTGSFSLTAAFGNFLWTALAGLVIGIVITFLITWILSLWSRYYEEETGMQIVVSLLIPFIAYLVAEHIEASGILAAVAAGISMSYAEDALRNMAATRIHRAAVWDTLQFVTNGMVFVLLGEQLPQIIGSISQVTEQANLKSPLWLILCIIAINLALVTLRFVWVWFSLRFTLARAHRRGLKPFAPDWRLLAVTSLAGVRGTVTLAGILTLPFFLDDHTRLFPARDTAIFIATGVILVSLIGASITLPYLLKNIELPPEPSHRKEEERARAEAAEAAIKAVEQHVHTLSEGRSDADLYAAAAARVMQTYRSRLTALSNTDTDAAISQNIDMIERQLRLIALQAERQIYHNHKKRHQLGEETANRFLREIDLAETRFTGA</sequence>
<keyword evidence="10" id="KW-0050">Antiport</keyword>
<dbReference type="PANTHER" id="PTHR10110">
    <property type="entry name" value="SODIUM/HYDROGEN EXCHANGER"/>
    <property type="match status" value="1"/>
</dbReference>
<evidence type="ECO:0000256" key="7">
    <source>
        <dbReference type="ARBA" id="ARBA00023065"/>
    </source>
</evidence>
<proteinExistence type="inferred from homology"/>
<evidence type="ECO:0000313" key="13">
    <source>
        <dbReference type="Proteomes" id="UP000188912"/>
    </source>
</evidence>
<evidence type="ECO:0000256" key="9">
    <source>
        <dbReference type="ARBA" id="ARBA00023201"/>
    </source>
</evidence>
<name>A0A1U9JT75_9HYPH</name>
<evidence type="ECO:0000256" key="6">
    <source>
        <dbReference type="ARBA" id="ARBA00023053"/>
    </source>
</evidence>
<evidence type="ECO:0000256" key="4">
    <source>
        <dbReference type="ARBA" id="ARBA00022692"/>
    </source>
</evidence>